<keyword evidence="3" id="KW-0597">Phosphoprotein</keyword>
<dbReference type="SUPFAM" id="SSF55874">
    <property type="entry name" value="ATPase domain of HSP90 chaperone/DNA topoisomerase II/histidine kinase"/>
    <property type="match status" value="1"/>
</dbReference>
<dbReference type="EC" id="2.7.13.3" evidence="2"/>
<feature type="transmembrane region" description="Helical" evidence="8">
    <location>
        <begin position="30"/>
        <end position="51"/>
    </location>
</feature>
<gene>
    <name evidence="10" type="ORF">IRJ16_06650</name>
</gene>
<name>A0A929KZ61_9SPHI</name>
<dbReference type="FunFam" id="1.10.287.130:FF:000001">
    <property type="entry name" value="Two-component sensor histidine kinase"/>
    <property type="match status" value="1"/>
</dbReference>
<keyword evidence="8" id="KW-1133">Transmembrane helix</keyword>
<dbReference type="Gene3D" id="3.30.565.10">
    <property type="entry name" value="Histidine kinase-like ATPase, C-terminal domain"/>
    <property type="match status" value="1"/>
</dbReference>
<dbReference type="InterPro" id="IPR004358">
    <property type="entry name" value="Sig_transdc_His_kin-like_C"/>
</dbReference>
<dbReference type="Gene3D" id="1.10.287.130">
    <property type="match status" value="1"/>
</dbReference>
<dbReference type="InterPro" id="IPR005467">
    <property type="entry name" value="His_kinase_dom"/>
</dbReference>
<dbReference type="AlphaFoldDB" id="A0A929KZ61"/>
<dbReference type="CDD" id="cd00075">
    <property type="entry name" value="HATPase"/>
    <property type="match status" value="1"/>
</dbReference>
<dbReference type="InterPro" id="IPR036890">
    <property type="entry name" value="HATPase_C_sf"/>
</dbReference>
<dbReference type="InterPro" id="IPR036097">
    <property type="entry name" value="HisK_dim/P_sf"/>
</dbReference>
<organism evidence="10 11">
    <name type="scientific">Mucilaginibacter myungsuensis</name>
    <dbReference type="NCBI Taxonomy" id="649104"/>
    <lineage>
        <taxon>Bacteria</taxon>
        <taxon>Pseudomonadati</taxon>
        <taxon>Bacteroidota</taxon>
        <taxon>Sphingobacteriia</taxon>
        <taxon>Sphingobacteriales</taxon>
        <taxon>Sphingobacteriaceae</taxon>
        <taxon>Mucilaginibacter</taxon>
    </lineage>
</organism>
<keyword evidence="5 10" id="KW-0418">Kinase</keyword>
<keyword evidence="4" id="KW-0808">Transferase</keyword>
<dbReference type="FunFam" id="3.30.565.10:FF:000006">
    <property type="entry name" value="Sensor histidine kinase WalK"/>
    <property type="match status" value="1"/>
</dbReference>
<dbReference type="PANTHER" id="PTHR45453">
    <property type="entry name" value="PHOSPHATE REGULON SENSOR PROTEIN PHOR"/>
    <property type="match status" value="1"/>
</dbReference>
<evidence type="ECO:0000256" key="3">
    <source>
        <dbReference type="ARBA" id="ARBA00022553"/>
    </source>
</evidence>
<dbReference type="PROSITE" id="PS50109">
    <property type="entry name" value="HIS_KIN"/>
    <property type="match status" value="1"/>
</dbReference>
<dbReference type="SUPFAM" id="SSF47384">
    <property type="entry name" value="Homodimeric domain of signal transducing histidine kinase"/>
    <property type="match status" value="1"/>
</dbReference>
<dbReference type="RefSeq" id="WP_194110743.1">
    <property type="nucleotide sequence ID" value="NZ_JADFFL010000002.1"/>
</dbReference>
<keyword evidence="6" id="KW-0902">Two-component regulatory system</keyword>
<accession>A0A929KZ61</accession>
<keyword evidence="7 8" id="KW-0472">Membrane</keyword>
<keyword evidence="11" id="KW-1185">Reference proteome</keyword>
<evidence type="ECO:0000313" key="10">
    <source>
        <dbReference type="EMBL" id="MBE9661559.1"/>
    </source>
</evidence>
<dbReference type="GO" id="GO:0016036">
    <property type="term" value="P:cellular response to phosphate starvation"/>
    <property type="evidence" value="ECO:0007669"/>
    <property type="project" value="TreeGrafter"/>
</dbReference>
<dbReference type="GO" id="GO:0004721">
    <property type="term" value="F:phosphoprotein phosphatase activity"/>
    <property type="evidence" value="ECO:0007669"/>
    <property type="project" value="TreeGrafter"/>
</dbReference>
<dbReference type="CDD" id="cd00082">
    <property type="entry name" value="HisKA"/>
    <property type="match status" value="1"/>
</dbReference>
<dbReference type="Pfam" id="PF00512">
    <property type="entry name" value="HisKA"/>
    <property type="match status" value="1"/>
</dbReference>
<evidence type="ECO:0000313" key="11">
    <source>
        <dbReference type="Proteomes" id="UP000622475"/>
    </source>
</evidence>
<evidence type="ECO:0000256" key="1">
    <source>
        <dbReference type="ARBA" id="ARBA00000085"/>
    </source>
</evidence>
<evidence type="ECO:0000259" key="9">
    <source>
        <dbReference type="PROSITE" id="PS50109"/>
    </source>
</evidence>
<dbReference type="InterPro" id="IPR050351">
    <property type="entry name" value="BphY/WalK/GraS-like"/>
</dbReference>
<comment type="caution">
    <text evidence="10">The sequence shown here is derived from an EMBL/GenBank/DDBJ whole genome shotgun (WGS) entry which is preliminary data.</text>
</comment>
<evidence type="ECO:0000256" key="6">
    <source>
        <dbReference type="ARBA" id="ARBA00023012"/>
    </source>
</evidence>
<feature type="domain" description="Histidine kinase" evidence="9">
    <location>
        <begin position="123"/>
        <end position="342"/>
    </location>
</feature>
<evidence type="ECO:0000256" key="8">
    <source>
        <dbReference type="SAM" id="Phobius"/>
    </source>
</evidence>
<dbReference type="EMBL" id="JADFFL010000002">
    <property type="protein sequence ID" value="MBE9661559.1"/>
    <property type="molecule type" value="Genomic_DNA"/>
</dbReference>
<evidence type="ECO:0000256" key="5">
    <source>
        <dbReference type="ARBA" id="ARBA00022777"/>
    </source>
</evidence>
<dbReference type="SMART" id="SM00387">
    <property type="entry name" value="HATPase_c"/>
    <property type="match status" value="1"/>
</dbReference>
<evidence type="ECO:0000256" key="7">
    <source>
        <dbReference type="ARBA" id="ARBA00023136"/>
    </source>
</evidence>
<dbReference type="PANTHER" id="PTHR45453:SF1">
    <property type="entry name" value="PHOSPHATE REGULON SENSOR PROTEIN PHOR"/>
    <property type="match status" value="1"/>
</dbReference>
<comment type="catalytic activity">
    <reaction evidence="1">
        <text>ATP + protein L-histidine = ADP + protein N-phospho-L-histidine.</text>
        <dbReference type="EC" id="2.7.13.3"/>
    </reaction>
</comment>
<sequence length="358" mass="41063">MKLRVLIFLTSAAVAITVSSVNFYFQHKWYDLAITFVVSFAISFIVFYYLIEKYVYSKIKLIYKLIHNLKLGRDLRDALGETTSSADPINDVEKEVKEWARAKKTEVDDLRKQEKFRREFLSNISHEFKTPLFAIQGYIEAIQDDEFEDIDMARQFLEKASKNVDRLSYLISDLDAISKLESGEVPIQYTKFKINDLIKEVLDSLEMKAQQHQIKLVFKQKYDENVMVTADRGKINQVLVNLIDNSLKYGNKGGQTAVSLFNLHDQVLIEITDDGIGIEEKYLPRLFERFFRTEQSRSRQIGGSGLGLAIVKHIIEAHEQTINVRSTAGMGSTFGFTLQKAKQNPLPLPFPVMPALKS</sequence>
<dbReference type="SMART" id="SM00388">
    <property type="entry name" value="HisKA"/>
    <property type="match status" value="1"/>
</dbReference>
<dbReference type="InterPro" id="IPR003661">
    <property type="entry name" value="HisK_dim/P_dom"/>
</dbReference>
<keyword evidence="8" id="KW-0812">Transmembrane</keyword>
<dbReference type="PRINTS" id="PR00344">
    <property type="entry name" value="BCTRLSENSOR"/>
</dbReference>
<dbReference type="GO" id="GO:0005886">
    <property type="term" value="C:plasma membrane"/>
    <property type="evidence" value="ECO:0007669"/>
    <property type="project" value="TreeGrafter"/>
</dbReference>
<evidence type="ECO:0000256" key="4">
    <source>
        <dbReference type="ARBA" id="ARBA00022679"/>
    </source>
</evidence>
<dbReference type="Pfam" id="PF02518">
    <property type="entry name" value="HATPase_c"/>
    <property type="match status" value="1"/>
</dbReference>
<dbReference type="InterPro" id="IPR003594">
    <property type="entry name" value="HATPase_dom"/>
</dbReference>
<proteinExistence type="predicted"/>
<dbReference type="GO" id="GO:0000155">
    <property type="term" value="F:phosphorelay sensor kinase activity"/>
    <property type="evidence" value="ECO:0007669"/>
    <property type="project" value="InterPro"/>
</dbReference>
<reference evidence="10" key="1">
    <citation type="submission" date="2020-10" db="EMBL/GenBank/DDBJ databases">
        <title>Mucilaginibacter mali sp. nov., isolated from rhizosphere soil of apple orchard.</title>
        <authorList>
            <person name="Lee J.-S."/>
            <person name="Kim H.S."/>
            <person name="Kim J.-S."/>
        </authorList>
    </citation>
    <scope>NUCLEOTIDE SEQUENCE</scope>
    <source>
        <strain evidence="10">KCTC 22746</strain>
    </source>
</reference>
<evidence type="ECO:0000256" key="2">
    <source>
        <dbReference type="ARBA" id="ARBA00012438"/>
    </source>
</evidence>
<protein>
    <recommendedName>
        <fullName evidence="2">histidine kinase</fullName>
        <ecNumber evidence="2">2.7.13.3</ecNumber>
    </recommendedName>
</protein>
<dbReference type="Proteomes" id="UP000622475">
    <property type="component" value="Unassembled WGS sequence"/>
</dbReference>